<evidence type="ECO:0000313" key="7">
    <source>
        <dbReference type="Proteomes" id="UP000001114"/>
    </source>
</evidence>
<dbReference type="Gene3D" id="1.10.10.10">
    <property type="entry name" value="Winged helix-like DNA-binding domain superfamily/Winged helix DNA-binding domain"/>
    <property type="match status" value="1"/>
</dbReference>
<dbReference type="KEGG" id="asu:Asuc_1700"/>
<dbReference type="GO" id="GO:0003700">
    <property type="term" value="F:DNA-binding transcription factor activity"/>
    <property type="evidence" value="ECO:0007669"/>
    <property type="project" value="InterPro"/>
</dbReference>
<gene>
    <name evidence="6" type="ordered locus">Asuc_1700</name>
</gene>
<dbReference type="EMBL" id="CP000746">
    <property type="protein sequence ID" value="ABR75052.1"/>
    <property type="molecule type" value="Genomic_DNA"/>
</dbReference>
<accession>A6VQ05</accession>
<dbReference type="NCBIfam" id="NF009326">
    <property type="entry name" value="PRK12681.1"/>
    <property type="match status" value="1"/>
</dbReference>
<keyword evidence="7" id="KW-1185">Reference proteome</keyword>
<dbReference type="InterPro" id="IPR037423">
    <property type="entry name" value="CysB_PBP2"/>
</dbReference>
<protein>
    <submittedName>
        <fullName evidence="6">Transcriptional regulator, LysR family</fullName>
    </submittedName>
</protein>
<evidence type="ECO:0000256" key="3">
    <source>
        <dbReference type="ARBA" id="ARBA00023125"/>
    </source>
</evidence>
<keyword evidence="2" id="KW-0805">Transcription regulation</keyword>
<dbReference type="Gene3D" id="3.40.190.10">
    <property type="entry name" value="Periplasmic binding protein-like II"/>
    <property type="match status" value="2"/>
</dbReference>
<keyword evidence="4" id="KW-0804">Transcription</keyword>
<dbReference type="STRING" id="339671.Asuc_1700"/>
<dbReference type="GO" id="GO:0019344">
    <property type="term" value="P:cysteine biosynthetic process"/>
    <property type="evidence" value="ECO:0007669"/>
    <property type="project" value="TreeGrafter"/>
</dbReference>
<dbReference type="InterPro" id="IPR036390">
    <property type="entry name" value="WH_DNA-bd_sf"/>
</dbReference>
<dbReference type="Proteomes" id="UP000001114">
    <property type="component" value="Chromosome"/>
</dbReference>
<dbReference type="InterPro" id="IPR005119">
    <property type="entry name" value="LysR_subst-bd"/>
</dbReference>
<dbReference type="eggNOG" id="COG0583">
    <property type="taxonomic scope" value="Bacteria"/>
</dbReference>
<dbReference type="HOGENOM" id="CLU_039613_6_2_6"/>
<evidence type="ECO:0000256" key="2">
    <source>
        <dbReference type="ARBA" id="ARBA00023015"/>
    </source>
</evidence>
<keyword evidence="3" id="KW-0238">DNA-binding</keyword>
<dbReference type="CDD" id="cd08413">
    <property type="entry name" value="PBP2_CysB_like"/>
    <property type="match status" value="1"/>
</dbReference>
<dbReference type="PANTHER" id="PTHR30126:SF6">
    <property type="entry name" value="HTH-TYPE TRANSCRIPTIONAL REGULATOR CYSB-RELATED"/>
    <property type="match status" value="1"/>
</dbReference>
<name>A6VQ05_ACTSZ</name>
<dbReference type="InterPro" id="IPR000847">
    <property type="entry name" value="LysR_HTH_N"/>
</dbReference>
<dbReference type="PANTHER" id="PTHR30126">
    <property type="entry name" value="HTH-TYPE TRANSCRIPTIONAL REGULATOR"/>
    <property type="match status" value="1"/>
</dbReference>
<evidence type="ECO:0000313" key="6">
    <source>
        <dbReference type="EMBL" id="ABR75052.1"/>
    </source>
</evidence>
<proteinExistence type="inferred from homology"/>
<dbReference type="OrthoDB" id="5297026at2"/>
<dbReference type="SUPFAM" id="SSF46785">
    <property type="entry name" value="Winged helix' DNA-binding domain"/>
    <property type="match status" value="1"/>
</dbReference>
<reference evidence="7" key="1">
    <citation type="journal article" date="2010" name="BMC Genomics">
        <title>A genomic perspective on the potential of Actinobacillus succinogenes for industrial succinate production.</title>
        <authorList>
            <person name="McKinlay J.B."/>
            <person name="Laivenieks M."/>
            <person name="Schindler B.D."/>
            <person name="McKinlay A.A."/>
            <person name="Siddaramappa S."/>
            <person name="Challacombe J.F."/>
            <person name="Lowry S.R."/>
            <person name="Clum A."/>
            <person name="Lapidus A.L."/>
            <person name="Burkhart K.B."/>
            <person name="Harkins V."/>
            <person name="Vieille C."/>
        </authorList>
    </citation>
    <scope>NUCLEOTIDE SEQUENCE [LARGE SCALE GENOMIC DNA]</scope>
    <source>
        <strain evidence="7">ATCC 55618 / DSM 22257 / CCUG 43843 / 130Z</strain>
    </source>
</reference>
<dbReference type="InterPro" id="IPR036388">
    <property type="entry name" value="WH-like_DNA-bd_sf"/>
</dbReference>
<evidence type="ECO:0000256" key="1">
    <source>
        <dbReference type="ARBA" id="ARBA00009437"/>
    </source>
</evidence>
<organism evidence="6 7">
    <name type="scientific">Actinobacillus succinogenes (strain ATCC 55618 / DSM 22257 / CCUG 43843 / 130Z)</name>
    <dbReference type="NCBI Taxonomy" id="339671"/>
    <lineage>
        <taxon>Bacteria</taxon>
        <taxon>Pseudomonadati</taxon>
        <taxon>Pseudomonadota</taxon>
        <taxon>Gammaproteobacteria</taxon>
        <taxon>Pasteurellales</taxon>
        <taxon>Pasteurellaceae</taxon>
        <taxon>Actinobacillus</taxon>
    </lineage>
</organism>
<dbReference type="AlphaFoldDB" id="A6VQ05"/>
<dbReference type="PRINTS" id="PR00039">
    <property type="entry name" value="HTHLYSR"/>
</dbReference>
<dbReference type="Pfam" id="PF00126">
    <property type="entry name" value="HTH_1"/>
    <property type="match status" value="1"/>
</dbReference>
<dbReference type="SUPFAM" id="SSF53850">
    <property type="entry name" value="Periplasmic binding protein-like II"/>
    <property type="match status" value="1"/>
</dbReference>
<evidence type="ECO:0000256" key="4">
    <source>
        <dbReference type="ARBA" id="ARBA00023163"/>
    </source>
</evidence>
<sequence length="323" mass="36314">MKLQQLRYVVEIVNQNLNVTEAANALYTSQPGISKQVRLLEEELGLEIFERNGKHIKSVTPAGKKIVAIARELLVKTQAIRAIADEYTQPNHGVLRIATTNTQARYMLPGVIEKFSKRYPDVSLHVHQGSPNQLYDALLSGEVDFAITTEAQYLFDDVILLPCYKWNRSIVVKPGHPLTKVKNVTIEELSKYPLVTYTFGFTGVSDLDYAFNNAGLLPNIVFTATDADVIKTYVRLGLGVGIIASMAHTEADTDLVAIDASHLFKSSTTQIAFKHSTFLRNYMYDFIQYFSPHLTRTKVERAEQVRDNGDVQKLFEGIVLEEK</sequence>
<dbReference type="Pfam" id="PF03466">
    <property type="entry name" value="LysR_substrate"/>
    <property type="match status" value="1"/>
</dbReference>
<dbReference type="RefSeq" id="WP_012073429.1">
    <property type="nucleotide sequence ID" value="NC_009655.1"/>
</dbReference>
<dbReference type="PROSITE" id="PS50931">
    <property type="entry name" value="HTH_LYSR"/>
    <property type="match status" value="1"/>
</dbReference>
<evidence type="ECO:0000259" key="5">
    <source>
        <dbReference type="PROSITE" id="PS50931"/>
    </source>
</evidence>
<dbReference type="NCBIfam" id="NF009327">
    <property type="entry name" value="PRK12684.1"/>
    <property type="match status" value="1"/>
</dbReference>
<dbReference type="GO" id="GO:0000976">
    <property type="term" value="F:transcription cis-regulatory region binding"/>
    <property type="evidence" value="ECO:0007669"/>
    <property type="project" value="TreeGrafter"/>
</dbReference>
<feature type="domain" description="HTH lysR-type" evidence="5">
    <location>
        <begin position="1"/>
        <end position="59"/>
    </location>
</feature>
<comment type="similarity">
    <text evidence="1">Belongs to the LysR transcriptional regulatory family.</text>
</comment>